<dbReference type="AlphaFoldDB" id="A0A0F9Q2S6"/>
<evidence type="ECO:0000256" key="1">
    <source>
        <dbReference type="SAM" id="Phobius"/>
    </source>
</evidence>
<organism evidence="2">
    <name type="scientific">marine sediment metagenome</name>
    <dbReference type="NCBI Taxonomy" id="412755"/>
    <lineage>
        <taxon>unclassified sequences</taxon>
        <taxon>metagenomes</taxon>
        <taxon>ecological metagenomes</taxon>
    </lineage>
</organism>
<keyword evidence="1" id="KW-0472">Membrane</keyword>
<proteinExistence type="predicted"/>
<name>A0A0F9Q2S6_9ZZZZ</name>
<feature type="transmembrane region" description="Helical" evidence="1">
    <location>
        <begin position="419"/>
        <end position="444"/>
    </location>
</feature>
<gene>
    <name evidence="2" type="ORF">LCGC14_0770290</name>
</gene>
<accession>A0A0F9Q2S6</accession>
<evidence type="ECO:0000313" key="2">
    <source>
        <dbReference type="EMBL" id="KKN36769.1"/>
    </source>
</evidence>
<feature type="transmembrane region" description="Helical" evidence="1">
    <location>
        <begin position="12"/>
        <end position="33"/>
    </location>
</feature>
<sequence length="455" mass="51297">MRGKKKRISNKRLLIILLILTIPIIAIVSINAFSGITDTTISTDFLSVSTGDFIDNTPNDGSGMLKVTTGGGDLHSFENKGVLSYSEDRKTVLFSADAVFGFEMTTHTEATWMDIFPQGYVKNWKLWYFRYATQSTTVYLWIFPVTRRTGDSYWHIKFDSIVFGPQVRHDYNGDIPITVTIDPGLKYTNDITIGENTFIVPKVIPDISKIKVVNYRAGIVGEYEDIYVDSTVEPDKAIELVVLSEKTSTETQKYTDFINSANIGDMTFGTMVKDDIQQQAISGDQVGTEYSTAGISNIVDFNYQMHLQPGVYKVHQDNAINAGQFGYDTATDYVVFAIDYPDFPWSRDVSVHVDNAYIHTDFIVKVNLVMTAEFDAALSESTLNDPNFELSNIIWDKTVGIESGRIAIPPPEPKWYDEYLILIITLIVVIVGLYIFIKLVIPYLRKRINRSSKRG</sequence>
<dbReference type="EMBL" id="LAZR01001944">
    <property type="protein sequence ID" value="KKN36769.1"/>
    <property type="molecule type" value="Genomic_DNA"/>
</dbReference>
<comment type="caution">
    <text evidence="2">The sequence shown here is derived from an EMBL/GenBank/DDBJ whole genome shotgun (WGS) entry which is preliminary data.</text>
</comment>
<reference evidence="2" key="1">
    <citation type="journal article" date="2015" name="Nature">
        <title>Complex archaea that bridge the gap between prokaryotes and eukaryotes.</title>
        <authorList>
            <person name="Spang A."/>
            <person name="Saw J.H."/>
            <person name="Jorgensen S.L."/>
            <person name="Zaremba-Niedzwiedzka K."/>
            <person name="Martijn J."/>
            <person name="Lind A.E."/>
            <person name="van Eijk R."/>
            <person name="Schleper C."/>
            <person name="Guy L."/>
            <person name="Ettema T.J."/>
        </authorList>
    </citation>
    <scope>NUCLEOTIDE SEQUENCE</scope>
</reference>
<keyword evidence="1" id="KW-1133">Transmembrane helix</keyword>
<protein>
    <submittedName>
        <fullName evidence="2">Uncharacterized protein</fullName>
    </submittedName>
</protein>
<keyword evidence="1" id="KW-0812">Transmembrane</keyword>